<reference evidence="3" key="1">
    <citation type="submission" date="2021-02" db="EMBL/GenBank/DDBJ databases">
        <title>Psilocybe cubensis genome.</title>
        <authorList>
            <person name="Mckernan K.J."/>
            <person name="Crawford S."/>
            <person name="Trippe A."/>
            <person name="Kane L.T."/>
            <person name="Mclaughlin S."/>
        </authorList>
    </citation>
    <scope>NUCLEOTIDE SEQUENCE [LARGE SCALE GENOMIC DNA]</scope>
    <source>
        <strain evidence="3">MGC-MH-2018</strain>
    </source>
</reference>
<protein>
    <submittedName>
        <fullName evidence="3">Uncharacterized protein</fullName>
    </submittedName>
</protein>
<organism evidence="3">
    <name type="scientific">Psilocybe cubensis</name>
    <name type="common">Psychedelic mushroom</name>
    <name type="synonym">Stropharia cubensis</name>
    <dbReference type="NCBI Taxonomy" id="181762"/>
    <lineage>
        <taxon>Eukaryota</taxon>
        <taxon>Fungi</taxon>
        <taxon>Dikarya</taxon>
        <taxon>Basidiomycota</taxon>
        <taxon>Agaricomycotina</taxon>
        <taxon>Agaricomycetes</taxon>
        <taxon>Agaricomycetidae</taxon>
        <taxon>Agaricales</taxon>
        <taxon>Agaricineae</taxon>
        <taxon>Strophariaceae</taxon>
        <taxon>Psilocybe</taxon>
    </lineage>
</organism>
<feature type="signal peptide" evidence="2">
    <location>
        <begin position="1"/>
        <end position="20"/>
    </location>
</feature>
<feature type="transmembrane region" description="Helical" evidence="1">
    <location>
        <begin position="117"/>
        <end position="136"/>
    </location>
</feature>
<keyword evidence="1" id="KW-0812">Transmembrane</keyword>
<proteinExistence type="predicted"/>
<name>A0A8H7Y2W9_PSICU</name>
<keyword evidence="1" id="KW-1133">Transmembrane helix</keyword>
<evidence type="ECO:0000256" key="2">
    <source>
        <dbReference type="SAM" id="SignalP"/>
    </source>
</evidence>
<feature type="chain" id="PRO_5034364444" evidence="2">
    <location>
        <begin position="21"/>
        <end position="185"/>
    </location>
</feature>
<evidence type="ECO:0000256" key="1">
    <source>
        <dbReference type="SAM" id="Phobius"/>
    </source>
</evidence>
<gene>
    <name evidence="3" type="ORF">JR316_004392</name>
</gene>
<dbReference type="EMBL" id="JAFIQS010000004">
    <property type="protein sequence ID" value="KAG5170009.1"/>
    <property type="molecule type" value="Genomic_DNA"/>
</dbReference>
<evidence type="ECO:0000313" key="3">
    <source>
        <dbReference type="EMBL" id="KAG5170009.1"/>
    </source>
</evidence>
<sequence>MPFIFLRKFTLLIAYPRTYAEGVEALQCYLQSCFENNIALSHDDAQLFADFLQDYVRCARRSLVSISRPRTIPPPGPSALARLLLIDFKKDDLIVSCIKALEVSFDLSRLARRRTRAYILVMVLISTFLLAVSEAVERSEGQHYILQSFNFLQRATREARQAGISRTDAIYAVIHSQVGSLFGSL</sequence>
<accession>A0A8H7Y2W9</accession>
<keyword evidence="2" id="KW-0732">Signal</keyword>
<comment type="caution">
    <text evidence="3">The sequence shown here is derived from an EMBL/GenBank/DDBJ whole genome shotgun (WGS) entry which is preliminary data.</text>
</comment>
<dbReference type="AlphaFoldDB" id="A0A8H7Y2W9"/>
<keyword evidence="1" id="KW-0472">Membrane</keyword>